<dbReference type="PROSITE" id="PS50929">
    <property type="entry name" value="ABC_TM1F"/>
    <property type="match status" value="1"/>
</dbReference>
<accession>A0ABX7S7K7</accession>
<evidence type="ECO:0000256" key="3">
    <source>
        <dbReference type="ARBA" id="ARBA00022741"/>
    </source>
</evidence>
<dbReference type="PANTHER" id="PTHR24221:SF654">
    <property type="entry name" value="ATP-BINDING CASSETTE SUB-FAMILY B MEMBER 6"/>
    <property type="match status" value="1"/>
</dbReference>
<feature type="transmembrane region" description="Helical" evidence="7">
    <location>
        <begin position="48"/>
        <end position="67"/>
    </location>
</feature>
<evidence type="ECO:0000256" key="4">
    <source>
        <dbReference type="ARBA" id="ARBA00022840"/>
    </source>
</evidence>
<evidence type="ECO:0000256" key="5">
    <source>
        <dbReference type="ARBA" id="ARBA00022989"/>
    </source>
</evidence>
<dbReference type="InterPro" id="IPR036640">
    <property type="entry name" value="ABC1_TM_sf"/>
</dbReference>
<dbReference type="Gene3D" id="1.20.1560.10">
    <property type="entry name" value="ABC transporter type 1, transmembrane domain"/>
    <property type="match status" value="1"/>
</dbReference>
<keyword evidence="11" id="KW-1185">Reference proteome</keyword>
<dbReference type="Pfam" id="PF00664">
    <property type="entry name" value="ABC_membrane"/>
    <property type="match status" value="1"/>
</dbReference>
<dbReference type="Pfam" id="PF00005">
    <property type="entry name" value="ABC_tran"/>
    <property type="match status" value="1"/>
</dbReference>
<dbReference type="InterPro" id="IPR017871">
    <property type="entry name" value="ABC_transporter-like_CS"/>
</dbReference>
<dbReference type="SUPFAM" id="SSF52540">
    <property type="entry name" value="P-loop containing nucleoside triphosphate hydrolases"/>
    <property type="match status" value="1"/>
</dbReference>
<evidence type="ECO:0000259" key="9">
    <source>
        <dbReference type="PROSITE" id="PS50929"/>
    </source>
</evidence>
<dbReference type="SMART" id="SM00382">
    <property type="entry name" value="AAA"/>
    <property type="match status" value="1"/>
</dbReference>
<dbReference type="InterPro" id="IPR003439">
    <property type="entry name" value="ABC_transporter-like_ATP-bd"/>
</dbReference>
<dbReference type="InterPro" id="IPR003593">
    <property type="entry name" value="AAA+_ATPase"/>
</dbReference>
<keyword evidence="6 7" id="KW-0472">Membrane</keyword>
<sequence>MLNLESELLKKTFNHDLKEFTRKGAGYFINSIHKDVNESVVPMIRMTINIVSMIVSEVALLLAMFFISWRASLVLFIIIPPLMYFSNIISQKVRKKTSLEREKEGIYTSFLTSALKAFKVMRTFNRIFDLAILKHRKTLEEYLDSSFESFKAVKSSQMLGDVIRNTADTLSLIVSGYFVLIGKLSFGGFVAIINTFWRAVSSLFGIVQAIPELHRYSQILERIKGLLNTKQKEYFTLDNKVALKDVKLSFNGNKVINIDNLEITPRSKVLIFGENGTGKTTLLNILSGYLSPDSGKILRPKNVVSITMPIELPEIPINELIKDEELIKRLGLENLKEKLPSSLSAGEKQRVAIGIALENNADVYIFDVPLANIDEQSKEKIIKLIFEKLTSKTLIMVLHGEKELHSLFDKKIKL</sequence>
<keyword evidence="3" id="KW-0547">Nucleotide-binding</keyword>
<dbReference type="InterPro" id="IPR011527">
    <property type="entry name" value="ABC1_TM_dom"/>
</dbReference>
<organism evidence="10 11">
    <name type="scientific">Thermosipho ferrireducens</name>
    <dbReference type="NCBI Taxonomy" id="2571116"/>
    <lineage>
        <taxon>Bacteria</taxon>
        <taxon>Thermotogati</taxon>
        <taxon>Thermotogota</taxon>
        <taxon>Thermotogae</taxon>
        <taxon>Thermotogales</taxon>
        <taxon>Fervidobacteriaceae</taxon>
        <taxon>Thermosipho</taxon>
    </lineage>
</organism>
<dbReference type="Gene3D" id="3.40.50.300">
    <property type="entry name" value="P-loop containing nucleotide triphosphate hydrolases"/>
    <property type="match status" value="2"/>
</dbReference>
<protein>
    <submittedName>
        <fullName evidence="10">ABC transporter ATP-binding protein</fullName>
    </submittedName>
</protein>
<keyword evidence="4 10" id="KW-0067">ATP-binding</keyword>
<keyword evidence="2 7" id="KW-0812">Transmembrane</keyword>
<feature type="domain" description="ABC transporter" evidence="8">
    <location>
        <begin position="241"/>
        <end position="414"/>
    </location>
</feature>
<dbReference type="PROSITE" id="PS00211">
    <property type="entry name" value="ABC_TRANSPORTER_1"/>
    <property type="match status" value="1"/>
</dbReference>
<evidence type="ECO:0000256" key="1">
    <source>
        <dbReference type="ARBA" id="ARBA00004651"/>
    </source>
</evidence>
<dbReference type="PROSITE" id="PS50893">
    <property type="entry name" value="ABC_TRANSPORTER_2"/>
    <property type="match status" value="1"/>
</dbReference>
<comment type="subcellular location">
    <subcellularLocation>
        <location evidence="1">Cell membrane</location>
        <topology evidence="1">Multi-pass membrane protein</topology>
    </subcellularLocation>
</comment>
<reference evidence="10 11" key="1">
    <citation type="submission" date="2021-03" db="EMBL/GenBank/DDBJ databases">
        <title>Thermosipho ferrireducens sp.nov., an anaerobic thermophilic iron-reducing bacterium isolated from a deep-sea hydrothermal sulfide deposits.</title>
        <authorList>
            <person name="Zeng X."/>
            <person name="Chen Y."/>
            <person name="Shao Z."/>
        </authorList>
    </citation>
    <scope>NUCLEOTIDE SEQUENCE [LARGE SCALE GENOMIC DNA]</scope>
    <source>
        <strain evidence="10 11">JL129W03</strain>
    </source>
</reference>
<keyword evidence="5 7" id="KW-1133">Transmembrane helix</keyword>
<name>A0ABX7S7K7_9BACT</name>
<dbReference type="GO" id="GO:0005524">
    <property type="term" value="F:ATP binding"/>
    <property type="evidence" value="ECO:0007669"/>
    <property type="project" value="UniProtKB-KW"/>
</dbReference>
<evidence type="ECO:0000256" key="6">
    <source>
        <dbReference type="ARBA" id="ARBA00023136"/>
    </source>
</evidence>
<dbReference type="InterPro" id="IPR039421">
    <property type="entry name" value="Type_1_exporter"/>
</dbReference>
<evidence type="ECO:0000259" key="8">
    <source>
        <dbReference type="PROSITE" id="PS50893"/>
    </source>
</evidence>
<proteinExistence type="predicted"/>
<dbReference type="InterPro" id="IPR027417">
    <property type="entry name" value="P-loop_NTPase"/>
</dbReference>
<dbReference type="EMBL" id="CP071446">
    <property type="protein sequence ID" value="QTA38204.1"/>
    <property type="molecule type" value="Genomic_DNA"/>
</dbReference>
<dbReference type="SUPFAM" id="SSF90123">
    <property type="entry name" value="ABC transporter transmembrane region"/>
    <property type="match status" value="1"/>
</dbReference>
<evidence type="ECO:0000313" key="11">
    <source>
        <dbReference type="Proteomes" id="UP000671862"/>
    </source>
</evidence>
<dbReference type="Proteomes" id="UP000671862">
    <property type="component" value="Chromosome"/>
</dbReference>
<feature type="transmembrane region" description="Helical" evidence="7">
    <location>
        <begin position="172"/>
        <end position="197"/>
    </location>
</feature>
<dbReference type="RefSeq" id="WP_207566924.1">
    <property type="nucleotide sequence ID" value="NZ_CP071446.1"/>
</dbReference>
<feature type="transmembrane region" description="Helical" evidence="7">
    <location>
        <begin position="73"/>
        <end position="90"/>
    </location>
</feature>
<gene>
    <name evidence="10" type="ORF">JYK00_01290</name>
</gene>
<dbReference type="PANTHER" id="PTHR24221">
    <property type="entry name" value="ATP-BINDING CASSETTE SUB-FAMILY B"/>
    <property type="match status" value="1"/>
</dbReference>
<feature type="domain" description="ABC transmembrane type-1" evidence="9">
    <location>
        <begin position="1"/>
        <end position="215"/>
    </location>
</feature>
<evidence type="ECO:0000256" key="7">
    <source>
        <dbReference type="SAM" id="Phobius"/>
    </source>
</evidence>
<evidence type="ECO:0000256" key="2">
    <source>
        <dbReference type="ARBA" id="ARBA00022692"/>
    </source>
</evidence>
<evidence type="ECO:0000313" key="10">
    <source>
        <dbReference type="EMBL" id="QTA38204.1"/>
    </source>
</evidence>